<gene>
    <name evidence="3" type="ORF">FFLO_02963</name>
</gene>
<evidence type="ECO:0000313" key="3">
    <source>
        <dbReference type="EMBL" id="KAG7553608.1"/>
    </source>
</evidence>
<dbReference type="EMBL" id="JABELV010000051">
    <property type="protein sequence ID" value="KAG7553608.1"/>
    <property type="molecule type" value="Genomic_DNA"/>
</dbReference>
<reference evidence="3" key="1">
    <citation type="submission" date="2020-04" db="EMBL/GenBank/DDBJ databases">
        <title>Analysis of mating type loci in Filobasidium floriforme.</title>
        <authorList>
            <person name="Nowrousian M."/>
        </authorList>
    </citation>
    <scope>NUCLEOTIDE SEQUENCE</scope>
    <source>
        <strain evidence="3">CBS 6242</strain>
    </source>
</reference>
<feature type="region of interest" description="Disordered" evidence="1">
    <location>
        <begin position="336"/>
        <end position="423"/>
    </location>
</feature>
<name>A0A8K0JLX1_9TREE</name>
<comment type="caution">
    <text evidence="3">The sequence shown here is derived from an EMBL/GenBank/DDBJ whole genome shotgun (WGS) entry which is preliminary data.</text>
</comment>
<dbReference type="GO" id="GO:0003700">
    <property type="term" value="F:DNA-binding transcription factor activity"/>
    <property type="evidence" value="ECO:0007669"/>
    <property type="project" value="InterPro"/>
</dbReference>
<evidence type="ECO:0000256" key="1">
    <source>
        <dbReference type="SAM" id="MobiDB-lite"/>
    </source>
</evidence>
<dbReference type="InterPro" id="IPR004827">
    <property type="entry name" value="bZIP"/>
</dbReference>
<protein>
    <recommendedName>
        <fullName evidence="2">BZIP domain-containing protein</fullName>
    </recommendedName>
</protein>
<feature type="compositionally biased region" description="Polar residues" evidence="1">
    <location>
        <begin position="374"/>
        <end position="389"/>
    </location>
</feature>
<feature type="compositionally biased region" description="Basic and acidic residues" evidence="1">
    <location>
        <begin position="32"/>
        <end position="48"/>
    </location>
</feature>
<proteinExistence type="predicted"/>
<evidence type="ECO:0000259" key="2">
    <source>
        <dbReference type="PROSITE" id="PS00036"/>
    </source>
</evidence>
<dbReference type="CDD" id="cd12193">
    <property type="entry name" value="bZIP_GCN4"/>
    <property type="match status" value="1"/>
</dbReference>
<dbReference type="AlphaFoldDB" id="A0A8K0JLX1"/>
<dbReference type="SUPFAM" id="SSF57959">
    <property type="entry name" value="Leucine zipper domain"/>
    <property type="match status" value="1"/>
</dbReference>
<feature type="domain" description="BZIP" evidence="2">
    <location>
        <begin position="472"/>
        <end position="486"/>
    </location>
</feature>
<feature type="region of interest" description="Disordered" evidence="1">
    <location>
        <begin position="28"/>
        <end position="51"/>
    </location>
</feature>
<organism evidence="3 4">
    <name type="scientific">Filobasidium floriforme</name>
    <dbReference type="NCBI Taxonomy" id="5210"/>
    <lineage>
        <taxon>Eukaryota</taxon>
        <taxon>Fungi</taxon>
        <taxon>Dikarya</taxon>
        <taxon>Basidiomycota</taxon>
        <taxon>Agaricomycotina</taxon>
        <taxon>Tremellomycetes</taxon>
        <taxon>Filobasidiales</taxon>
        <taxon>Filobasidiaceae</taxon>
        <taxon>Filobasidium</taxon>
    </lineage>
</organism>
<dbReference type="PROSITE" id="PS00036">
    <property type="entry name" value="BZIP_BASIC"/>
    <property type="match status" value="1"/>
</dbReference>
<accession>A0A8K0JLX1</accession>
<evidence type="ECO:0000313" key="4">
    <source>
        <dbReference type="Proteomes" id="UP000812966"/>
    </source>
</evidence>
<dbReference type="Proteomes" id="UP000812966">
    <property type="component" value="Unassembled WGS sequence"/>
</dbReference>
<dbReference type="InterPro" id="IPR046347">
    <property type="entry name" value="bZIP_sf"/>
</dbReference>
<keyword evidence="4" id="KW-1185">Reference proteome</keyword>
<feature type="region of interest" description="Disordered" evidence="1">
    <location>
        <begin position="265"/>
        <end position="287"/>
    </location>
</feature>
<sequence length="536" mass="57245">MDFEQLFDSFPLAPFAPEGGLGGGAYLQPQKGQDENVVRDEQERKDGTTKMTTMNSVMTLENANEIAAAAFELAEMSNDGEGQGLFGMTSVEVRNDDDNKMNKDQMIIGGEGKIEDYSAFFNFGNAQEEPDVAPPAPAPVDESFDLRALLGDANGEFSQAALASAVTSLYTSFSTPAVVPWSTQTQLCSDFEDIEQASPDMVLGQMFPDQTGIAGTTKPAMSAPTTALGRFDSFGSEPAFDDVDGSALTEQGMFSLPLFGGMPSGAAVQAPSEKATATTTGGGEDFGPLSPSHAMRLAGTVSPQDARLDMFAASYAGGHYGNLSEPISQTASPRNLFLSTPSAIPPHMTRKTSDGQSSSPPSPLIEVEQDFSRDAQSGKSRKPSLTGSNTKTKKKPYTGPTGTRKSSRPLLDADAPTMTKTYAAPGSTTRKLIPAGFQKKLKLQSDVTGDAVLPETMGEDVQQGLLDEIEEKRRRNCVAARESRKRKADYQNGLKDECRGWRSWAEEVQAKLKAIGLEHVLEDVGAIIPAPMDLDE</sequence>